<keyword evidence="4" id="KW-1185">Reference proteome</keyword>
<accession>A0A8J6H8R1</accession>
<evidence type="ECO:0000256" key="1">
    <source>
        <dbReference type="SAM" id="Phobius"/>
    </source>
</evidence>
<name>A0A8J6H8R1_TENMO</name>
<dbReference type="PANTHER" id="PTHR21261">
    <property type="entry name" value="BEAT PROTEIN"/>
    <property type="match status" value="1"/>
</dbReference>
<keyword evidence="1" id="KW-1133">Transmembrane helix</keyword>
<evidence type="ECO:0000313" key="3">
    <source>
        <dbReference type="EMBL" id="KAH0809861.1"/>
    </source>
</evidence>
<gene>
    <name evidence="3" type="ORF">GEV33_012930</name>
</gene>
<comment type="caution">
    <text evidence="3">The sequence shown here is derived from an EMBL/GenBank/DDBJ whole genome shotgun (WGS) entry which is preliminary data.</text>
</comment>
<dbReference type="Gene3D" id="2.60.40.10">
    <property type="entry name" value="Immunoglobulins"/>
    <property type="match status" value="1"/>
</dbReference>
<evidence type="ECO:0000259" key="2">
    <source>
        <dbReference type="PROSITE" id="PS50835"/>
    </source>
</evidence>
<dbReference type="PANTHER" id="PTHR21261:SF17">
    <property type="entry name" value="BEAT VI"/>
    <property type="match status" value="1"/>
</dbReference>
<dbReference type="PROSITE" id="PS50835">
    <property type="entry name" value="IG_LIKE"/>
    <property type="match status" value="1"/>
</dbReference>
<reference evidence="3" key="2">
    <citation type="submission" date="2021-08" db="EMBL/GenBank/DDBJ databases">
        <authorList>
            <person name="Eriksson T."/>
        </authorList>
    </citation>
    <scope>NUCLEOTIDE SEQUENCE</scope>
    <source>
        <strain evidence="3">Stoneville</strain>
        <tissue evidence="3">Whole head</tissue>
    </source>
</reference>
<dbReference type="EMBL" id="JABDTM020027866">
    <property type="protein sequence ID" value="KAH0809861.1"/>
    <property type="molecule type" value="Genomic_DNA"/>
</dbReference>
<dbReference type="AlphaFoldDB" id="A0A8J6H8R1"/>
<reference evidence="3" key="1">
    <citation type="journal article" date="2020" name="J Insects Food Feed">
        <title>The yellow mealworm (Tenebrio molitor) genome: a resource for the emerging insects as food and feed industry.</title>
        <authorList>
            <person name="Eriksson T."/>
            <person name="Andere A."/>
            <person name="Kelstrup H."/>
            <person name="Emery V."/>
            <person name="Picard C."/>
        </authorList>
    </citation>
    <scope>NUCLEOTIDE SEQUENCE</scope>
    <source>
        <strain evidence="3">Stoneville</strain>
        <tissue evidence="3">Whole head</tissue>
    </source>
</reference>
<keyword evidence="1" id="KW-0812">Transmembrane</keyword>
<keyword evidence="1" id="KW-0472">Membrane</keyword>
<dbReference type="Proteomes" id="UP000719412">
    <property type="component" value="Unassembled WGS sequence"/>
</dbReference>
<feature type="domain" description="Ig-like" evidence="2">
    <location>
        <begin position="74"/>
        <end position="176"/>
    </location>
</feature>
<dbReference type="InterPro" id="IPR013783">
    <property type="entry name" value="Ig-like_fold"/>
</dbReference>
<organism evidence="3 4">
    <name type="scientific">Tenebrio molitor</name>
    <name type="common">Yellow mealworm beetle</name>
    <dbReference type="NCBI Taxonomy" id="7067"/>
    <lineage>
        <taxon>Eukaryota</taxon>
        <taxon>Metazoa</taxon>
        <taxon>Ecdysozoa</taxon>
        <taxon>Arthropoda</taxon>
        <taxon>Hexapoda</taxon>
        <taxon>Insecta</taxon>
        <taxon>Pterygota</taxon>
        <taxon>Neoptera</taxon>
        <taxon>Endopterygota</taxon>
        <taxon>Coleoptera</taxon>
        <taxon>Polyphaga</taxon>
        <taxon>Cucujiformia</taxon>
        <taxon>Tenebrionidae</taxon>
        <taxon>Tenebrio</taxon>
    </lineage>
</organism>
<proteinExistence type="predicted"/>
<sequence length="277" mass="31187">MCPTELKLQPTIHLERKAGYNAVSRSNSTEVTLTDVKRETSGEFKCEVSADAPSFHTEIRAAHLLVADVPDEGPVLRTEVQEKSIGARIKANCTTPGSYPPMNVTWFINDLEVHPKYGIDIHNSVERYDALPGLETVRSMISINASLELFKNGKMKIRCLATMFTLYRKTQESELHDDAPQLALIMVPTTQSNEGIFFINGGERFIIPNILTLICSFYVHLHAWLRKSQLRRLIIFPPRNRSGLRSAIEGRDYDGQPCIIEDAMFYSATVVFALIQS</sequence>
<feature type="transmembrane region" description="Helical" evidence="1">
    <location>
        <begin position="205"/>
        <end position="225"/>
    </location>
</feature>
<dbReference type="InterPro" id="IPR007110">
    <property type="entry name" value="Ig-like_dom"/>
</dbReference>
<evidence type="ECO:0000313" key="4">
    <source>
        <dbReference type="Proteomes" id="UP000719412"/>
    </source>
</evidence>
<protein>
    <recommendedName>
        <fullName evidence="2">Ig-like domain-containing protein</fullName>
    </recommendedName>
</protein>